<evidence type="ECO:0000313" key="1">
    <source>
        <dbReference type="EMBL" id="MTW02752.1"/>
    </source>
</evidence>
<dbReference type="OrthoDB" id="8773760at2"/>
<name>A0A6L6Q154_9BURK</name>
<sequence length="168" mass="19755">MEEFFLIDISDSTVQSAESDDWSDDEPIEEFTEEEVVRLHWWLLQKVRLLSIASTPLAEKFEIVRWVFTDRQRDLQPFSFVSCMRVVACSPLSGLPFIGRCDAEEVRDWIGTHLRRWFEASLAAYPEWVRRTVFANPGWVADRLAANPQWINEQMRRVEERGDLFSQA</sequence>
<evidence type="ECO:0000313" key="2">
    <source>
        <dbReference type="Proteomes" id="UP000484015"/>
    </source>
</evidence>
<protein>
    <submittedName>
        <fullName evidence="1">Uncharacterized protein</fullName>
    </submittedName>
</protein>
<proteinExistence type="predicted"/>
<dbReference type="RefSeq" id="WP_155439146.1">
    <property type="nucleotide sequence ID" value="NZ_WNLA01000006.1"/>
</dbReference>
<accession>A0A6L6Q154</accession>
<gene>
    <name evidence="1" type="ORF">GM668_11730</name>
</gene>
<dbReference type="Proteomes" id="UP000484015">
    <property type="component" value="Unassembled WGS sequence"/>
</dbReference>
<comment type="caution">
    <text evidence="1">The sequence shown here is derived from an EMBL/GenBank/DDBJ whole genome shotgun (WGS) entry which is preliminary data.</text>
</comment>
<dbReference type="EMBL" id="WNLA01000006">
    <property type="protein sequence ID" value="MTW02752.1"/>
    <property type="molecule type" value="Genomic_DNA"/>
</dbReference>
<reference evidence="1 2" key="1">
    <citation type="submission" date="2019-11" db="EMBL/GenBank/DDBJ databases">
        <title>Type strains purchased from KCTC, JCM and DSMZ.</title>
        <authorList>
            <person name="Lu H."/>
        </authorList>
    </citation>
    <scope>NUCLEOTIDE SEQUENCE [LARGE SCALE GENOMIC DNA]</scope>
    <source>
        <strain evidence="1 2">KCTC 42409</strain>
    </source>
</reference>
<dbReference type="AlphaFoldDB" id="A0A6L6Q154"/>
<organism evidence="1 2">
    <name type="scientific">Pseudoduganella ginsengisoli</name>
    <dbReference type="NCBI Taxonomy" id="1462440"/>
    <lineage>
        <taxon>Bacteria</taxon>
        <taxon>Pseudomonadati</taxon>
        <taxon>Pseudomonadota</taxon>
        <taxon>Betaproteobacteria</taxon>
        <taxon>Burkholderiales</taxon>
        <taxon>Oxalobacteraceae</taxon>
        <taxon>Telluria group</taxon>
        <taxon>Pseudoduganella</taxon>
    </lineage>
</organism>
<keyword evidence="2" id="KW-1185">Reference proteome</keyword>